<feature type="domain" description="Sulfotransferase" evidence="3">
    <location>
        <begin position="139"/>
        <end position="337"/>
    </location>
</feature>
<dbReference type="InterPro" id="IPR037359">
    <property type="entry name" value="NST/OST"/>
</dbReference>
<dbReference type="PANTHER" id="PTHR10605:SF56">
    <property type="entry name" value="BIFUNCTIONAL HEPARAN SULFATE N-DEACETYLASE_N-SULFOTRANSFERASE"/>
    <property type="match status" value="1"/>
</dbReference>
<protein>
    <submittedName>
        <fullName evidence="4">Sulfotransferase</fullName>
    </submittedName>
</protein>
<dbReference type="Proteomes" id="UP001056708">
    <property type="component" value="Chromosome"/>
</dbReference>
<dbReference type="PANTHER" id="PTHR10605">
    <property type="entry name" value="HEPARAN SULFATE SULFOTRANSFERASE"/>
    <property type="match status" value="1"/>
</dbReference>
<keyword evidence="1" id="KW-0808">Transferase</keyword>
<evidence type="ECO:0000256" key="2">
    <source>
        <dbReference type="ARBA" id="ARBA00023180"/>
    </source>
</evidence>
<organism evidence="4 5">
    <name type="scientific">Phormidium yuhuli AB48</name>
    <dbReference type="NCBI Taxonomy" id="2940671"/>
    <lineage>
        <taxon>Bacteria</taxon>
        <taxon>Bacillati</taxon>
        <taxon>Cyanobacteriota</taxon>
        <taxon>Cyanophyceae</taxon>
        <taxon>Oscillatoriophycideae</taxon>
        <taxon>Oscillatoriales</taxon>
        <taxon>Oscillatoriaceae</taxon>
        <taxon>Phormidium</taxon>
        <taxon>Phormidium yuhuli</taxon>
    </lineage>
</organism>
<evidence type="ECO:0000256" key="1">
    <source>
        <dbReference type="ARBA" id="ARBA00022679"/>
    </source>
</evidence>
<dbReference type="Gene3D" id="1.25.40.10">
    <property type="entry name" value="Tetratricopeptide repeat domain"/>
    <property type="match status" value="1"/>
</dbReference>
<evidence type="ECO:0000259" key="3">
    <source>
        <dbReference type="Pfam" id="PF00685"/>
    </source>
</evidence>
<proteinExistence type="predicted"/>
<evidence type="ECO:0000313" key="5">
    <source>
        <dbReference type="Proteomes" id="UP001056708"/>
    </source>
</evidence>
<gene>
    <name evidence="4" type="ORF">NEA10_15775</name>
</gene>
<keyword evidence="2" id="KW-0325">Glycoprotein</keyword>
<dbReference type="InterPro" id="IPR000863">
    <property type="entry name" value="Sulfotransferase_dom"/>
</dbReference>
<dbReference type="InterPro" id="IPR027417">
    <property type="entry name" value="P-loop_NTPase"/>
</dbReference>
<keyword evidence="5" id="KW-1185">Reference proteome</keyword>
<dbReference type="EMBL" id="CP098611">
    <property type="protein sequence ID" value="USR93196.1"/>
    <property type="molecule type" value="Genomic_DNA"/>
</dbReference>
<dbReference type="SUPFAM" id="SSF52540">
    <property type="entry name" value="P-loop containing nucleoside triphosphate hydrolases"/>
    <property type="match status" value="1"/>
</dbReference>
<sequence>MPIWESLKTLFKPSPPPDLETELESAAVYQAAADLDAAAQAYLRVLNHYPNQGWWYNTALWTVLEQTEQLHKAIAILTRSHQQSDSVQASIALNLAEALTRQGEYEAAMTHYQSVSYAKFSQSYQQLVETAWTETPLSPQFIIIGAAKSGTSALYSYLASHPKVLPAVVKEINFWSSRFHYGLPWYQAHFPAISEAIALEQGFMTGEASPSYFAHPEAPKRLKQAYPNIRLIVSLRNPVDRTISHYYDRVRRRQETRPLDQAIHESLDSNYTTSEEEKLAQNYLQESCYGANLKGWYSQFASEQIYVVKSEDLLANPGATSQGVFEYLGLPNHQLHQYRNYNVGHYPNSSAIAPDAERQLRVRLQEYFREDLDQLQDIIGQVLTW</sequence>
<reference evidence="4" key="1">
    <citation type="submission" date="2022-06" db="EMBL/GenBank/DDBJ databases">
        <title>Genome sequence of Phormidium yuhuli AB48 isolated from an industrial photobioreactor environment.</title>
        <authorList>
            <person name="Qiu Y."/>
            <person name="Noonan A.J.C."/>
            <person name="Dofher K."/>
            <person name="Koch M."/>
            <person name="Kieft B."/>
            <person name="Lin X."/>
            <person name="Ziels R.M."/>
            <person name="Hallam S.J."/>
        </authorList>
    </citation>
    <scope>NUCLEOTIDE SEQUENCE</scope>
    <source>
        <strain evidence="4">AB48</strain>
    </source>
</reference>
<dbReference type="Pfam" id="PF00685">
    <property type="entry name" value="Sulfotransfer_1"/>
    <property type="match status" value="1"/>
</dbReference>
<evidence type="ECO:0000313" key="4">
    <source>
        <dbReference type="EMBL" id="USR93196.1"/>
    </source>
</evidence>
<accession>A0ABY5AWD5</accession>
<dbReference type="Gene3D" id="3.40.50.300">
    <property type="entry name" value="P-loop containing nucleotide triphosphate hydrolases"/>
    <property type="match status" value="1"/>
</dbReference>
<name>A0ABY5AWD5_9CYAN</name>
<dbReference type="InterPro" id="IPR011990">
    <property type="entry name" value="TPR-like_helical_dom_sf"/>
</dbReference>
<dbReference type="SUPFAM" id="SSF48452">
    <property type="entry name" value="TPR-like"/>
    <property type="match status" value="1"/>
</dbReference>
<dbReference type="RefSeq" id="WP_252665377.1">
    <property type="nucleotide sequence ID" value="NZ_CP098611.1"/>
</dbReference>